<reference evidence="1" key="1">
    <citation type="submission" date="2021-01" db="EMBL/GenBank/DDBJ databases">
        <authorList>
            <consortium name="Genoscope - CEA"/>
            <person name="William W."/>
        </authorList>
    </citation>
    <scope>NUCLEOTIDE SEQUENCE</scope>
</reference>
<sequence>MGRTNKNYQTEAQDFEFGQYFNNFKWNYIYENIWIYEGYYNEQGQKNGKQFELNDVVWEYLQMYFFFRSLVIYNGEQNNWKQVGKWDILKFLQNYLASQAPKKQVDRLS</sequence>
<keyword evidence="2" id="KW-1185">Reference proteome</keyword>
<protein>
    <submittedName>
        <fullName evidence="1">Uncharacterized protein</fullName>
    </submittedName>
</protein>
<dbReference type="AlphaFoldDB" id="A0A8S1R039"/>
<evidence type="ECO:0000313" key="1">
    <source>
        <dbReference type="EMBL" id="CAD8121208.1"/>
    </source>
</evidence>
<proteinExistence type="predicted"/>
<evidence type="ECO:0000313" key="2">
    <source>
        <dbReference type="Proteomes" id="UP000692954"/>
    </source>
</evidence>
<dbReference type="EMBL" id="CAJJDN010000131">
    <property type="protein sequence ID" value="CAD8121208.1"/>
    <property type="molecule type" value="Genomic_DNA"/>
</dbReference>
<organism evidence="1 2">
    <name type="scientific">Paramecium sonneborni</name>
    <dbReference type="NCBI Taxonomy" id="65129"/>
    <lineage>
        <taxon>Eukaryota</taxon>
        <taxon>Sar</taxon>
        <taxon>Alveolata</taxon>
        <taxon>Ciliophora</taxon>
        <taxon>Intramacronucleata</taxon>
        <taxon>Oligohymenophorea</taxon>
        <taxon>Peniculida</taxon>
        <taxon>Parameciidae</taxon>
        <taxon>Paramecium</taxon>
    </lineage>
</organism>
<name>A0A8S1R039_9CILI</name>
<accession>A0A8S1R039</accession>
<dbReference type="Proteomes" id="UP000692954">
    <property type="component" value="Unassembled WGS sequence"/>
</dbReference>
<comment type="caution">
    <text evidence="1">The sequence shown here is derived from an EMBL/GenBank/DDBJ whole genome shotgun (WGS) entry which is preliminary data.</text>
</comment>
<gene>
    <name evidence="1" type="ORF">PSON_ATCC_30995.1.T1310005</name>
</gene>